<organism evidence="4">
    <name type="scientific">Aphanomyces stellatus</name>
    <dbReference type="NCBI Taxonomy" id="120398"/>
    <lineage>
        <taxon>Eukaryota</taxon>
        <taxon>Sar</taxon>
        <taxon>Stramenopiles</taxon>
        <taxon>Oomycota</taxon>
        <taxon>Saprolegniomycetes</taxon>
        <taxon>Saprolegniales</taxon>
        <taxon>Verrucalvaceae</taxon>
        <taxon>Aphanomyces</taxon>
    </lineage>
</organism>
<feature type="compositionally biased region" description="Low complexity" evidence="1">
    <location>
        <begin position="293"/>
        <end position="318"/>
    </location>
</feature>
<evidence type="ECO:0000256" key="2">
    <source>
        <dbReference type="SAM" id="Phobius"/>
    </source>
</evidence>
<dbReference type="PROSITE" id="PS50011">
    <property type="entry name" value="PROTEIN_KINASE_DOM"/>
    <property type="match status" value="1"/>
</dbReference>
<feature type="region of interest" description="Disordered" evidence="1">
    <location>
        <begin position="281"/>
        <end position="319"/>
    </location>
</feature>
<sequence>MTDVCAEFTSIIGGMGMAGCTFGKDLAANQIDVATVKKNDCPSTMCTLSSYGTVVSMLPQLFGGDLSTCMFTDTSTKKKISAIDIAKICDGIVASPVGISSGALTPMPSSTGGGLDPCLAVTSTLSVYSFCAISTNIRTKQIDVAAVKKSDCSNTICSSVIAALSFTGSSSLTGTSCILQDTSTGKAIPASDLASICAGAQASGIGSSSNNGFGTTTVTVDSGGISTGAIVGIVIGCLVVVGLILFAVRGRFATHKPQQINTPYAMEGGGPYEPPAIATASTGAQSKAKAKKPTPTTFTHDSGTDTTTMSSTSSQKSSVRMDMTDLEVHRVALNQIRMVKVVAQGAFGEVWVGEFMGDKVAIKKLLPNRATPSDVAKFIAEVKLVAKIDCPYVVKFLGVAWTRPADMLLVTEFMDGGDLRNVLDASRTKKTTFSWSQKLECALHIAEGLVFLHSMDPMVLHRDLKSR</sequence>
<protein>
    <recommendedName>
        <fullName evidence="3">Protein kinase domain-containing protein</fullName>
    </recommendedName>
</protein>
<dbReference type="Pfam" id="PF07714">
    <property type="entry name" value="PK_Tyr_Ser-Thr"/>
    <property type="match status" value="1"/>
</dbReference>
<dbReference type="SUPFAM" id="SSF56112">
    <property type="entry name" value="Protein kinase-like (PK-like)"/>
    <property type="match status" value="1"/>
</dbReference>
<dbReference type="Gene3D" id="1.10.510.10">
    <property type="entry name" value="Transferase(Phosphotransferase) domain 1"/>
    <property type="match status" value="1"/>
</dbReference>
<dbReference type="PANTHER" id="PTHR44329">
    <property type="entry name" value="SERINE/THREONINE-PROTEIN KINASE TNNI3K-RELATED"/>
    <property type="match status" value="1"/>
</dbReference>
<comment type="caution">
    <text evidence="4">The sequence shown here is derived from an EMBL/GenBank/DDBJ whole genome shotgun (WGS) entry which is preliminary data.</text>
</comment>
<evidence type="ECO:0000256" key="1">
    <source>
        <dbReference type="SAM" id="MobiDB-lite"/>
    </source>
</evidence>
<dbReference type="InterPro" id="IPR001245">
    <property type="entry name" value="Ser-Thr/Tyr_kinase_cat_dom"/>
</dbReference>
<keyword evidence="2" id="KW-0812">Transmembrane</keyword>
<feature type="transmembrane region" description="Helical" evidence="2">
    <location>
        <begin position="229"/>
        <end position="248"/>
    </location>
</feature>
<keyword evidence="2" id="KW-1133">Transmembrane helix</keyword>
<dbReference type="GO" id="GO:0004674">
    <property type="term" value="F:protein serine/threonine kinase activity"/>
    <property type="evidence" value="ECO:0007669"/>
    <property type="project" value="TreeGrafter"/>
</dbReference>
<dbReference type="EMBL" id="VJMH01005898">
    <property type="protein sequence ID" value="KAF0692322.1"/>
    <property type="molecule type" value="Genomic_DNA"/>
</dbReference>
<reference evidence="4" key="1">
    <citation type="submission" date="2019-06" db="EMBL/GenBank/DDBJ databases">
        <title>Genomics analysis of Aphanomyces spp. identifies a new class of oomycete effector associated with host adaptation.</title>
        <authorList>
            <person name="Gaulin E."/>
        </authorList>
    </citation>
    <scope>NUCLEOTIDE SEQUENCE</scope>
    <source>
        <strain evidence="4">CBS 578.67</strain>
    </source>
</reference>
<name>A0A6A4Y971_9STRA</name>
<dbReference type="InterPro" id="IPR051681">
    <property type="entry name" value="Ser/Thr_Kinases-Pseudokinases"/>
</dbReference>
<dbReference type="AlphaFoldDB" id="A0A6A4Y971"/>
<proteinExistence type="predicted"/>
<accession>A0A6A4Y971</accession>
<evidence type="ECO:0000313" key="4">
    <source>
        <dbReference type="EMBL" id="KAF0692322.1"/>
    </source>
</evidence>
<feature type="non-terminal residue" evidence="4">
    <location>
        <position position="467"/>
    </location>
</feature>
<dbReference type="InterPro" id="IPR000719">
    <property type="entry name" value="Prot_kinase_dom"/>
</dbReference>
<dbReference type="GO" id="GO:0005524">
    <property type="term" value="F:ATP binding"/>
    <property type="evidence" value="ECO:0007669"/>
    <property type="project" value="InterPro"/>
</dbReference>
<evidence type="ECO:0000259" key="3">
    <source>
        <dbReference type="PROSITE" id="PS50011"/>
    </source>
</evidence>
<dbReference type="InterPro" id="IPR011009">
    <property type="entry name" value="Kinase-like_dom_sf"/>
</dbReference>
<dbReference type="PANTHER" id="PTHR44329:SF214">
    <property type="entry name" value="PROTEIN KINASE DOMAIN-CONTAINING PROTEIN"/>
    <property type="match status" value="1"/>
</dbReference>
<keyword evidence="2" id="KW-0472">Membrane</keyword>
<dbReference type="OrthoDB" id="5962987at2759"/>
<feature type="domain" description="Protein kinase" evidence="3">
    <location>
        <begin position="336"/>
        <end position="467"/>
    </location>
</feature>
<gene>
    <name evidence="4" type="ORF">As57867_016522</name>
</gene>